<evidence type="ECO:0000313" key="3">
    <source>
        <dbReference type="Proteomes" id="UP000095009"/>
    </source>
</evidence>
<feature type="compositionally biased region" description="Basic and acidic residues" evidence="1">
    <location>
        <begin position="394"/>
        <end position="408"/>
    </location>
</feature>
<dbReference type="EMBL" id="KV454410">
    <property type="protein sequence ID" value="ODQ65385.1"/>
    <property type="molecule type" value="Genomic_DNA"/>
</dbReference>
<feature type="region of interest" description="Disordered" evidence="1">
    <location>
        <begin position="33"/>
        <end position="88"/>
    </location>
</feature>
<organism evidence="2 3">
    <name type="scientific">Nadsonia fulvescens var. elongata DSM 6958</name>
    <dbReference type="NCBI Taxonomy" id="857566"/>
    <lineage>
        <taxon>Eukaryota</taxon>
        <taxon>Fungi</taxon>
        <taxon>Dikarya</taxon>
        <taxon>Ascomycota</taxon>
        <taxon>Saccharomycotina</taxon>
        <taxon>Dipodascomycetes</taxon>
        <taxon>Dipodascales</taxon>
        <taxon>Dipodascales incertae sedis</taxon>
        <taxon>Nadsonia</taxon>
    </lineage>
</organism>
<protein>
    <submittedName>
        <fullName evidence="2">Uncharacterized protein</fullName>
    </submittedName>
</protein>
<gene>
    <name evidence="2" type="ORF">NADFUDRAFT_51978</name>
</gene>
<name>A0A1E3PIZ5_9ASCO</name>
<feature type="region of interest" description="Disordered" evidence="1">
    <location>
        <begin position="374"/>
        <end position="408"/>
    </location>
</feature>
<feature type="compositionally biased region" description="Polar residues" evidence="1">
    <location>
        <begin position="108"/>
        <end position="124"/>
    </location>
</feature>
<accession>A0A1E3PIZ5</accession>
<evidence type="ECO:0000313" key="2">
    <source>
        <dbReference type="EMBL" id="ODQ65385.1"/>
    </source>
</evidence>
<feature type="region of interest" description="Disordered" evidence="1">
    <location>
        <begin position="334"/>
        <end position="354"/>
    </location>
</feature>
<feature type="region of interest" description="Disordered" evidence="1">
    <location>
        <begin position="222"/>
        <end position="241"/>
    </location>
</feature>
<keyword evidence="3" id="KW-1185">Reference proteome</keyword>
<feature type="compositionally biased region" description="Basic and acidic residues" evidence="1">
    <location>
        <begin position="230"/>
        <end position="239"/>
    </location>
</feature>
<sequence>MNKNAQKHQHISLAEFLHDESTLDDPKWLLSFPEKIPDSSKLSKNTSDPSTKYTNTQQALNPAISSKPVTSSDSQIGLQGGTDHQCDRTHNNTLARYMANLTVEPTKKTSGTSEENLETTSTYKKQMKSHPPQPLSNPFLKNSSPIHSSRFANKEIEHHQGLKGSPHSCRDCFLLHSIFDDISNELTYGERELLKRSKDSTISLIKTDRECLETIVNDIKKRTSSNSSELESHTNESNKNHQNFIGVVPAFTKDSQSRSASSSDRLIHPYNSETSIVSNFSSINQNNYENIGTNATVTSYPSNNSTIPSKGLKTYHGNVARTEKISKFMTEGDSMNNSQIASKGSLSTTKKQTNINRKINSGQQLNKRFKRVIKSLSPHTHANKPRKVSTSRIDSSDKINGTHKDTDS</sequence>
<evidence type="ECO:0000256" key="1">
    <source>
        <dbReference type="SAM" id="MobiDB-lite"/>
    </source>
</evidence>
<feature type="compositionally biased region" description="Polar residues" evidence="1">
    <location>
        <begin position="40"/>
        <end position="77"/>
    </location>
</feature>
<dbReference type="AlphaFoldDB" id="A0A1E3PIZ5"/>
<proteinExistence type="predicted"/>
<dbReference type="Proteomes" id="UP000095009">
    <property type="component" value="Unassembled WGS sequence"/>
</dbReference>
<reference evidence="2 3" key="1">
    <citation type="journal article" date="2016" name="Proc. Natl. Acad. Sci. U.S.A.">
        <title>Comparative genomics of biotechnologically important yeasts.</title>
        <authorList>
            <person name="Riley R."/>
            <person name="Haridas S."/>
            <person name="Wolfe K.H."/>
            <person name="Lopes M.R."/>
            <person name="Hittinger C.T."/>
            <person name="Goeker M."/>
            <person name="Salamov A.A."/>
            <person name="Wisecaver J.H."/>
            <person name="Long T.M."/>
            <person name="Calvey C.H."/>
            <person name="Aerts A.L."/>
            <person name="Barry K.W."/>
            <person name="Choi C."/>
            <person name="Clum A."/>
            <person name="Coughlan A.Y."/>
            <person name="Deshpande S."/>
            <person name="Douglass A.P."/>
            <person name="Hanson S.J."/>
            <person name="Klenk H.-P."/>
            <person name="LaButti K.M."/>
            <person name="Lapidus A."/>
            <person name="Lindquist E.A."/>
            <person name="Lipzen A.M."/>
            <person name="Meier-Kolthoff J.P."/>
            <person name="Ohm R.A."/>
            <person name="Otillar R.P."/>
            <person name="Pangilinan J.L."/>
            <person name="Peng Y."/>
            <person name="Rokas A."/>
            <person name="Rosa C.A."/>
            <person name="Scheuner C."/>
            <person name="Sibirny A.A."/>
            <person name="Slot J.C."/>
            <person name="Stielow J.B."/>
            <person name="Sun H."/>
            <person name="Kurtzman C.P."/>
            <person name="Blackwell M."/>
            <person name="Grigoriev I.V."/>
            <person name="Jeffries T.W."/>
        </authorList>
    </citation>
    <scope>NUCLEOTIDE SEQUENCE [LARGE SCALE GENOMIC DNA]</scope>
    <source>
        <strain evidence="2 3">DSM 6958</strain>
    </source>
</reference>
<feature type="region of interest" description="Disordered" evidence="1">
    <location>
        <begin position="104"/>
        <end position="140"/>
    </location>
</feature>